<keyword evidence="1" id="KW-0472">Membrane</keyword>
<keyword evidence="1" id="KW-1133">Transmembrane helix</keyword>
<evidence type="ECO:0000313" key="3">
    <source>
        <dbReference type="Proteomes" id="UP000324222"/>
    </source>
</evidence>
<sequence length="166" mass="18211">MRSCRSRSPRTLTTKPGCGEVVVPHCVKFSRNVKRNDKCSMFHVKGLESGEGQQRGRRDTNVEALQAGAKRGEQIQTGGATLKVDVAVLVVASRLRWWLTERERQDAQIQAWKEHTPCIAVVAASRQQVFANRMKSCLRGTGLVLLTTTLPLASNSIAAAFVPDAP</sequence>
<evidence type="ECO:0000313" key="2">
    <source>
        <dbReference type="EMBL" id="MPC49757.1"/>
    </source>
</evidence>
<comment type="caution">
    <text evidence="2">The sequence shown here is derived from an EMBL/GenBank/DDBJ whole genome shotgun (WGS) entry which is preliminary data.</text>
</comment>
<evidence type="ECO:0000256" key="1">
    <source>
        <dbReference type="SAM" id="Phobius"/>
    </source>
</evidence>
<gene>
    <name evidence="2" type="ORF">E2C01_043568</name>
</gene>
<dbReference type="EMBL" id="VSRR010009075">
    <property type="protein sequence ID" value="MPC49757.1"/>
    <property type="molecule type" value="Genomic_DNA"/>
</dbReference>
<dbReference type="AlphaFoldDB" id="A0A5B7FWG1"/>
<keyword evidence="3" id="KW-1185">Reference proteome</keyword>
<reference evidence="2 3" key="1">
    <citation type="submission" date="2019-05" db="EMBL/GenBank/DDBJ databases">
        <title>Another draft genome of Portunus trituberculatus and its Hox gene families provides insights of decapod evolution.</title>
        <authorList>
            <person name="Jeong J.-H."/>
            <person name="Song I."/>
            <person name="Kim S."/>
            <person name="Choi T."/>
            <person name="Kim D."/>
            <person name="Ryu S."/>
            <person name="Kim W."/>
        </authorList>
    </citation>
    <scope>NUCLEOTIDE SEQUENCE [LARGE SCALE GENOMIC DNA]</scope>
    <source>
        <tissue evidence="2">Muscle</tissue>
    </source>
</reference>
<keyword evidence="1" id="KW-0812">Transmembrane</keyword>
<accession>A0A5B7FWG1</accession>
<dbReference type="Proteomes" id="UP000324222">
    <property type="component" value="Unassembled WGS sequence"/>
</dbReference>
<proteinExistence type="predicted"/>
<name>A0A5B7FWG1_PORTR</name>
<feature type="transmembrane region" description="Helical" evidence="1">
    <location>
        <begin position="143"/>
        <end position="162"/>
    </location>
</feature>
<protein>
    <submittedName>
        <fullName evidence="2">Uncharacterized protein</fullName>
    </submittedName>
</protein>
<organism evidence="2 3">
    <name type="scientific">Portunus trituberculatus</name>
    <name type="common">Swimming crab</name>
    <name type="synonym">Neptunus trituberculatus</name>
    <dbReference type="NCBI Taxonomy" id="210409"/>
    <lineage>
        <taxon>Eukaryota</taxon>
        <taxon>Metazoa</taxon>
        <taxon>Ecdysozoa</taxon>
        <taxon>Arthropoda</taxon>
        <taxon>Crustacea</taxon>
        <taxon>Multicrustacea</taxon>
        <taxon>Malacostraca</taxon>
        <taxon>Eumalacostraca</taxon>
        <taxon>Eucarida</taxon>
        <taxon>Decapoda</taxon>
        <taxon>Pleocyemata</taxon>
        <taxon>Brachyura</taxon>
        <taxon>Eubrachyura</taxon>
        <taxon>Portunoidea</taxon>
        <taxon>Portunidae</taxon>
        <taxon>Portuninae</taxon>
        <taxon>Portunus</taxon>
    </lineage>
</organism>